<sequence>MLFLSLFVTPLVGVLWFLNVVSLLKKLNENRDPHNQIVLGAVLTFLFVFLFIFLFMFNLTS</sequence>
<reference evidence="2 3" key="1">
    <citation type="submission" date="2020-08" db="EMBL/GenBank/DDBJ databases">
        <title>Genomic Encyclopedia of Type Strains, Phase IV (KMG-IV): sequencing the most valuable type-strain genomes for metagenomic binning, comparative biology and taxonomic classification.</title>
        <authorList>
            <person name="Goeker M."/>
        </authorList>
    </citation>
    <scope>NUCLEOTIDE SEQUENCE [LARGE SCALE GENOMIC DNA]</scope>
    <source>
        <strain evidence="2 3">DSM 16325</strain>
    </source>
</reference>
<name>A0A7W8MW83_9BACL</name>
<dbReference type="Proteomes" id="UP000520011">
    <property type="component" value="Unassembled WGS sequence"/>
</dbReference>
<keyword evidence="1" id="KW-1133">Transmembrane helix</keyword>
<evidence type="ECO:0000256" key="1">
    <source>
        <dbReference type="SAM" id="Phobius"/>
    </source>
</evidence>
<keyword evidence="1" id="KW-0812">Transmembrane</keyword>
<feature type="transmembrane region" description="Helical" evidence="1">
    <location>
        <begin position="6"/>
        <end position="24"/>
    </location>
</feature>
<evidence type="ECO:0000313" key="2">
    <source>
        <dbReference type="EMBL" id="MBB5325708.1"/>
    </source>
</evidence>
<dbReference type="AlphaFoldDB" id="A0A7W8MW83"/>
<proteinExistence type="predicted"/>
<comment type="caution">
    <text evidence="2">The sequence shown here is derived from an EMBL/GenBank/DDBJ whole genome shotgun (WGS) entry which is preliminary data.</text>
</comment>
<protein>
    <submittedName>
        <fullName evidence="2">Uncharacterized protein</fullName>
    </submittedName>
</protein>
<gene>
    <name evidence="2" type="ORF">HNQ34_002809</name>
</gene>
<feature type="transmembrane region" description="Helical" evidence="1">
    <location>
        <begin position="36"/>
        <end position="57"/>
    </location>
</feature>
<dbReference type="RefSeq" id="WP_183255540.1">
    <property type="nucleotide sequence ID" value="NZ_JACHEP010000020.1"/>
</dbReference>
<accession>A0A7W8MW83</accession>
<evidence type="ECO:0000313" key="3">
    <source>
        <dbReference type="Proteomes" id="UP000520011"/>
    </source>
</evidence>
<keyword evidence="1" id="KW-0472">Membrane</keyword>
<organism evidence="2 3">
    <name type="scientific">Anoxybacteroides tepidamans</name>
    <dbReference type="NCBI Taxonomy" id="265948"/>
    <lineage>
        <taxon>Bacteria</taxon>
        <taxon>Bacillati</taxon>
        <taxon>Bacillota</taxon>
        <taxon>Bacilli</taxon>
        <taxon>Bacillales</taxon>
        <taxon>Anoxybacillaceae</taxon>
        <taxon>Anoxybacteroides</taxon>
    </lineage>
</organism>
<dbReference type="EMBL" id="JACHEP010000020">
    <property type="protein sequence ID" value="MBB5325708.1"/>
    <property type="molecule type" value="Genomic_DNA"/>
</dbReference>
<keyword evidence="3" id="KW-1185">Reference proteome</keyword>